<evidence type="ECO:0000313" key="4">
    <source>
        <dbReference type="Proteomes" id="UP000291097"/>
    </source>
</evidence>
<evidence type="ECO:0000256" key="1">
    <source>
        <dbReference type="SAM" id="MobiDB-lite"/>
    </source>
</evidence>
<dbReference type="AlphaFoldDB" id="A0A482Y9S9"/>
<dbReference type="RefSeq" id="WP_130500404.1">
    <property type="nucleotide sequence ID" value="NZ_SHMP01000004.1"/>
</dbReference>
<feature type="region of interest" description="Disordered" evidence="1">
    <location>
        <begin position="22"/>
        <end position="51"/>
    </location>
</feature>
<feature type="region of interest" description="Disordered" evidence="1">
    <location>
        <begin position="169"/>
        <end position="191"/>
    </location>
</feature>
<evidence type="ECO:0000313" key="3">
    <source>
        <dbReference type="EMBL" id="RZV11017.1"/>
    </source>
</evidence>
<dbReference type="Proteomes" id="UP000291097">
    <property type="component" value="Unassembled WGS sequence"/>
</dbReference>
<reference evidence="3 4" key="1">
    <citation type="submission" date="2019-02" db="EMBL/GenBank/DDBJ databases">
        <title>Genomic Encyclopedia of Archaeal and Bacterial Type Strains, Phase II (KMG-II): from individual species to whole genera.</title>
        <authorList>
            <person name="Goeker M."/>
        </authorList>
    </citation>
    <scope>NUCLEOTIDE SEQUENCE [LARGE SCALE GENOMIC DNA]</scope>
    <source>
        <strain evidence="3 4">DSM 18328</strain>
    </source>
</reference>
<sequence length="270" mass="30003">MRRRLVLTAVATGAATIAGCTSERATDDTNEGATDDTNERATDGDDGTDGYEPCELSILSYTRLPEAIKDEVDVALKEGQYATEGELLWSEISGPELEALKKDDSYYTPIVDRNGVKETTLQFKEITPQYDETITLPIYNSTDKNLEISVTVKDGERTVLEEADLTLQELTDPTLDEREPEGEPGPLKEENLSHDKEIPIGSEYGEYTVEITVEDQETISKAVELGGVSRFDDNPDYILVQEGSKEQSFSVEIITIEYPMYDPAACPWEH</sequence>
<comment type="caution">
    <text evidence="3">The sequence shown here is derived from an EMBL/GenBank/DDBJ whole genome shotgun (WGS) entry which is preliminary data.</text>
</comment>
<organism evidence="3 4">
    <name type="scientific">Natrinema hispanicum</name>
    <dbReference type="NCBI Taxonomy" id="392421"/>
    <lineage>
        <taxon>Archaea</taxon>
        <taxon>Methanobacteriati</taxon>
        <taxon>Methanobacteriota</taxon>
        <taxon>Stenosarchaea group</taxon>
        <taxon>Halobacteria</taxon>
        <taxon>Halobacteriales</taxon>
        <taxon>Natrialbaceae</taxon>
        <taxon>Natrinema</taxon>
    </lineage>
</organism>
<dbReference type="OrthoDB" id="188205at2157"/>
<dbReference type="PROSITE" id="PS51257">
    <property type="entry name" value="PROKAR_LIPOPROTEIN"/>
    <property type="match status" value="1"/>
</dbReference>
<proteinExistence type="predicted"/>
<feature type="domain" description="C2" evidence="2">
    <location>
        <begin position="111"/>
        <end position="173"/>
    </location>
</feature>
<dbReference type="Pfam" id="PF00168">
    <property type="entry name" value="C2"/>
    <property type="match status" value="1"/>
</dbReference>
<protein>
    <submittedName>
        <fullName evidence="3">C2 domain-containing protein</fullName>
    </submittedName>
</protein>
<name>A0A482Y9S9_9EURY</name>
<dbReference type="EMBL" id="SHMP01000004">
    <property type="protein sequence ID" value="RZV11017.1"/>
    <property type="molecule type" value="Genomic_DNA"/>
</dbReference>
<evidence type="ECO:0000259" key="2">
    <source>
        <dbReference type="Pfam" id="PF00168"/>
    </source>
</evidence>
<dbReference type="InterPro" id="IPR000008">
    <property type="entry name" value="C2_dom"/>
</dbReference>
<gene>
    <name evidence="3" type="ORF">BDK88_2249</name>
</gene>
<accession>A0A482Y9S9</accession>